<proteinExistence type="predicted"/>
<dbReference type="AlphaFoldDB" id="A0AAV7J571"/>
<keyword evidence="4" id="KW-1185">Reference proteome</keyword>
<dbReference type="Proteomes" id="UP000826195">
    <property type="component" value="Unassembled WGS sequence"/>
</dbReference>
<accession>A0AAV7J571</accession>
<evidence type="ECO:0000256" key="2">
    <source>
        <dbReference type="SAM" id="Phobius"/>
    </source>
</evidence>
<sequence>MRVRRGSSLLAFSFVHVMVTSLYLASIYTLYYCTYTNSEPILTIEPGINRVTWLVTAGRGLSPTKSHEKTGTSPRRLELGFCRKSTPILIARRQKSQHLDLDSAPQKGQHMAKINQPDARVTI</sequence>
<evidence type="ECO:0000313" key="3">
    <source>
        <dbReference type="EMBL" id="KAH0567191.1"/>
    </source>
</evidence>
<feature type="region of interest" description="Disordered" evidence="1">
    <location>
        <begin position="100"/>
        <end position="123"/>
    </location>
</feature>
<keyword evidence="2" id="KW-0472">Membrane</keyword>
<evidence type="ECO:0008006" key="5">
    <source>
        <dbReference type="Google" id="ProtNLM"/>
    </source>
</evidence>
<keyword evidence="2" id="KW-0812">Transmembrane</keyword>
<organism evidence="3 4">
    <name type="scientific">Cotesia glomerata</name>
    <name type="common">Lepidopteran parasitic wasp</name>
    <name type="synonym">Apanteles glomeratus</name>
    <dbReference type="NCBI Taxonomy" id="32391"/>
    <lineage>
        <taxon>Eukaryota</taxon>
        <taxon>Metazoa</taxon>
        <taxon>Ecdysozoa</taxon>
        <taxon>Arthropoda</taxon>
        <taxon>Hexapoda</taxon>
        <taxon>Insecta</taxon>
        <taxon>Pterygota</taxon>
        <taxon>Neoptera</taxon>
        <taxon>Endopterygota</taxon>
        <taxon>Hymenoptera</taxon>
        <taxon>Apocrita</taxon>
        <taxon>Ichneumonoidea</taxon>
        <taxon>Braconidae</taxon>
        <taxon>Microgastrinae</taxon>
        <taxon>Cotesia</taxon>
    </lineage>
</organism>
<evidence type="ECO:0000313" key="4">
    <source>
        <dbReference type="Proteomes" id="UP000826195"/>
    </source>
</evidence>
<feature type="transmembrane region" description="Helical" evidence="2">
    <location>
        <begin position="9"/>
        <end position="31"/>
    </location>
</feature>
<comment type="caution">
    <text evidence="3">The sequence shown here is derived from an EMBL/GenBank/DDBJ whole genome shotgun (WGS) entry which is preliminary data.</text>
</comment>
<keyword evidence="2" id="KW-1133">Transmembrane helix</keyword>
<reference evidence="3 4" key="1">
    <citation type="journal article" date="2021" name="J. Hered.">
        <title>A chromosome-level genome assembly of the parasitoid wasp, Cotesia glomerata (Hymenoptera: Braconidae).</title>
        <authorList>
            <person name="Pinto B.J."/>
            <person name="Weis J.J."/>
            <person name="Gamble T."/>
            <person name="Ode P.J."/>
            <person name="Paul R."/>
            <person name="Zaspel J.M."/>
        </authorList>
    </citation>
    <scope>NUCLEOTIDE SEQUENCE [LARGE SCALE GENOMIC DNA]</scope>
    <source>
        <strain evidence="3">CgM1</strain>
    </source>
</reference>
<evidence type="ECO:0000256" key="1">
    <source>
        <dbReference type="SAM" id="MobiDB-lite"/>
    </source>
</evidence>
<dbReference type="EMBL" id="JAHXZJ010000001">
    <property type="protein sequence ID" value="KAH0567191.1"/>
    <property type="molecule type" value="Genomic_DNA"/>
</dbReference>
<protein>
    <recommendedName>
        <fullName evidence="5">Secreted protein</fullName>
    </recommendedName>
</protein>
<gene>
    <name evidence="3" type="ORF">KQX54_007486</name>
</gene>
<name>A0AAV7J571_COTGL</name>